<keyword evidence="3" id="KW-1185">Reference proteome</keyword>
<feature type="compositionally biased region" description="Polar residues" evidence="1">
    <location>
        <begin position="1"/>
        <end position="10"/>
    </location>
</feature>
<dbReference type="OrthoDB" id="40118at2759"/>
<gene>
    <name evidence="2" type="ORF">MEDL_25590</name>
</gene>
<protein>
    <submittedName>
        <fullName evidence="2">Uncharacterized protein</fullName>
    </submittedName>
</protein>
<feature type="region of interest" description="Disordered" evidence="1">
    <location>
        <begin position="1"/>
        <end position="27"/>
    </location>
</feature>
<comment type="caution">
    <text evidence="2">The sequence shown here is derived from an EMBL/GenBank/DDBJ whole genome shotgun (WGS) entry which is preliminary data.</text>
</comment>
<evidence type="ECO:0000313" key="2">
    <source>
        <dbReference type="EMBL" id="CAG2211577.1"/>
    </source>
</evidence>
<dbReference type="AlphaFoldDB" id="A0A8S3RQY0"/>
<dbReference type="Pfam" id="PF08477">
    <property type="entry name" value="Roc"/>
    <property type="match status" value="1"/>
</dbReference>
<evidence type="ECO:0000313" key="3">
    <source>
        <dbReference type="Proteomes" id="UP000683360"/>
    </source>
</evidence>
<sequence>MKPPVTTESQVEPPVTPQQQNQSEEQAKMDIETMLKSNVDLHDKEEYATLLLWDFAGDEEFYHTHQTFLSPDAIYLVVTKLNEADDKKAKEMFQLWMNSIHCYCSHEEQEMKAESNTEESEKVKKTYLKPPVILVGSYKDEMKISGEYGIEDTCKICLDKFVSNVSEDACRHLSEEYFVSNTKDDENVFQRIRLNILDLARSMKTSWNKQYPVKFIQLEKFFKKRRKSYKFQ</sequence>
<dbReference type="Proteomes" id="UP000683360">
    <property type="component" value="Unassembled WGS sequence"/>
</dbReference>
<reference evidence="2" key="1">
    <citation type="submission" date="2021-03" db="EMBL/GenBank/DDBJ databases">
        <authorList>
            <person name="Bekaert M."/>
        </authorList>
    </citation>
    <scope>NUCLEOTIDE SEQUENCE</scope>
</reference>
<proteinExistence type="predicted"/>
<accession>A0A8S3RQY0</accession>
<organism evidence="2 3">
    <name type="scientific">Mytilus edulis</name>
    <name type="common">Blue mussel</name>
    <dbReference type="NCBI Taxonomy" id="6550"/>
    <lineage>
        <taxon>Eukaryota</taxon>
        <taxon>Metazoa</taxon>
        <taxon>Spiralia</taxon>
        <taxon>Lophotrochozoa</taxon>
        <taxon>Mollusca</taxon>
        <taxon>Bivalvia</taxon>
        <taxon>Autobranchia</taxon>
        <taxon>Pteriomorphia</taxon>
        <taxon>Mytilida</taxon>
        <taxon>Mytiloidea</taxon>
        <taxon>Mytilidae</taxon>
        <taxon>Mytilinae</taxon>
        <taxon>Mytilus</taxon>
    </lineage>
</organism>
<name>A0A8S3RQY0_MYTED</name>
<evidence type="ECO:0000256" key="1">
    <source>
        <dbReference type="SAM" id="MobiDB-lite"/>
    </source>
</evidence>
<dbReference type="InterPro" id="IPR027417">
    <property type="entry name" value="P-loop_NTPase"/>
</dbReference>
<dbReference type="EMBL" id="CAJPWZ010001263">
    <property type="protein sequence ID" value="CAG2211577.1"/>
    <property type="molecule type" value="Genomic_DNA"/>
</dbReference>
<dbReference type="Gene3D" id="3.40.50.300">
    <property type="entry name" value="P-loop containing nucleotide triphosphate hydrolases"/>
    <property type="match status" value="1"/>
</dbReference>